<evidence type="ECO:0000313" key="5">
    <source>
        <dbReference type="Proteomes" id="UP000830542"/>
    </source>
</evidence>
<dbReference type="KEGG" id="hdo:MUK72_11750"/>
<reference evidence="3" key="3">
    <citation type="submission" date="2023-12" db="EMBL/GenBank/DDBJ databases">
        <authorList>
            <person name="Sun Q."/>
            <person name="Inoue M."/>
        </authorList>
    </citation>
    <scope>NUCLEOTIDE SEQUENCE</scope>
    <source>
        <strain evidence="3">JCM 12289</strain>
    </source>
</reference>
<evidence type="ECO:0000256" key="1">
    <source>
        <dbReference type="SAM" id="Phobius"/>
    </source>
</evidence>
<dbReference type="Proteomes" id="UP000830542">
    <property type="component" value="Chromosome"/>
</dbReference>
<feature type="transmembrane region" description="Helical" evidence="1">
    <location>
        <begin position="32"/>
        <end position="50"/>
    </location>
</feature>
<dbReference type="RefSeq" id="WP_244700896.1">
    <property type="nucleotide sequence ID" value="NZ_BAAADN010000019.1"/>
</dbReference>
<dbReference type="EMBL" id="CP095005">
    <property type="protein sequence ID" value="UOO94637.1"/>
    <property type="molecule type" value="Genomic_DNA"/>
</dbReference>
<organism evidence="3 6">
    <name type="scientific">Halococcus dombrowskii</name>
    <dbReference type="NCBI Taxonomy" id="179637"/>
    <lineage>
        <taxon>Archaea</taxon>
        <taxon>Methanobacteriati</taxon>
        <taxon>Methanobacteriota</taxon>
        <taxon>Stenosarchaea group</taxon>
        <taxon>Halobacteria</taxon>
        <taxon>Halobacteriales</taxon>
        <taxon>Halococcaceae</taxon>
        <taxon>Halococcus</taxon>
    </lineage>
</organism>
<keyword evidence="1" id="KW-0812">Transmembrane</keyword>
<evidence type="ECO:0000313" key="3">
    <source>
        <dbReference type="EMBL" id="GAA0457220.1"/>
    </source>
</evidence>
<evidence type="ECO:0000313" key="4">
    <source>
        <dbReference type="EMBL" id="UOO94637.1"/>
    </source>
</evidence>
<dbReference type="Proteomes" id="UP001500962">
    <property type="component" value="Unassembled WGS sequence"/>
</dbReference>
<dbReference type="InterPro" id="IPR002881">
    <property type="entry name" value="DUF58"/>
</dbReference>
<feature type="transmembrane region" description="Helical" evidence="1">
    <location>
        <begin position="7"/>
        <end position="26"/>
    </location>
</feature>
<proteinExistence type="predicted"/>
<reference evidence="3" key="1">
    <citation type="journal article" date="2014" name="Int. J. Syst. Evol. Microbiol.">
        <title>Complete genome sequence of Corynebacterium casei LMG S-19264T (=DSM 44701T), isolated from a smear-ripened cheese.</title>
        <authorList>
            <consortium name="US DOE Joint Genome Institute (JGI-PGF)"/>
            <person name="Walter F."/>
            <person name="Albersmeier A."/>
            <person name="Kalinowski J."/>
            <person name="Ruckert C."/>
        </authorList>
    </citation>
    <scope>NUCLEOTIDE SEQUENCE</scope>
    <source>
        <strain evidence="3">JCM 12289</strain>
    </source>
</reference>
<dbReference type="Pfam" id="PF01882">
    <property type="entry name" value="DUF58"/>
    <property type="match status" value="1"/>
</dbReference>
<gene>
    <name evidence="3" type="ORF">GCM10008985_11680</name>
    <name evidence="4" type="ORF">MUK72_11750</name>
</gene>
<reference evidence="4" key="2">
    <citation type="submission" date="2022-04" db="EMBL/GenBank/DDBJ databases">
        <title>Sequencing and genomic assembly of Halococcus dombrowskii.</title>
        <authorList>
            <person name="Lim S.W."/>
            <person name="MacLea K.S."/>
        </authorList>
    </citation>
    <scope>NUCLEOTIDE SEQUENCE</scope>
    <source>
        <strain evidence="4">H4</strain>
    </source>
</reference>
<dbReference type="PANTHER" id="PTHR34351:SF1">
    <property type="entry name" value="SLR1927 PROTEIN"/>
    <property type="match status" value="1"/>
</dbReference>
<dbReference type="AlphaFoldDB" id="A0AAV3SET5"/>
<keyword evidence="1" id="KW-0472">Membrane</keyword>
<evidence type="ECO:0000313" key="6">
    <source>
        <dbReference type="Proteomes" id="UP001500962"/>
    </source>
</evidence>
<sequence length="324" mass="34882">MRPTRRALGLVALVGLAVWLAITFGARSLNALVVPALVALVAAAVQLLLADRPTIRRRPPAAGFPGETRRIELAIETDDPLAARLSEQVGDGLASSFEGATLSVPTTIEYEIELRERGEHRLGPLTLTVTDAFGLLSRTFEYPRRTPVLVYPELHDIGDMGVVGGFAERADKRERFDGLREYVRGDSLRDVHWKSSAKRDDLVVMEFDGTRELTALTVAAEATAGHADEMASAAASIAVSLLDAGFAVELQYPGGEVERTGGEQQRERVLGALARAGTGRVEHEADLRILTDDRGTRLTVDGREFPFESIGTAANAVATGRAES</sequence>
<accession>A0AAV3SET5</accession>
<feature type="domain" description="DUF58" evidence="2">
    <location>
        <begin position="179"/>
        <end position="257"/>
    </location>
</feature>
<evidence type="ECO:0000259" key="2">
    <source>
        <dbReference type="Pfam" id="PF01882"/>
    </source>
</evidence>
<dbReference type="EMBL" id="BAAADN010000019">
    <property type="protein sequence ID" value="GAA0457220.1"/>
    <property type="molecule type" value="Genomic_DNA"/>
</dbReference>
<dbReference type="GeneID" id="71762532"/>
<name>A0AAV3SET5_HALDO</name>
<keyword evidence="1" id="KW-1133">Transmembrane helix</keyword>
<dbReference type="PANTHER" id="PTHR34351">
    <property type="entry name" value="SLR1927 PROTEIN-RELATED"/>
    <property type="match status" value="1"/>
</dbReference>
<keyword evidence="5" id="KW-1185">Reference proteome</keyword>
<protein>
    <submittedName>
        <fullName evidence="4">DUF58 domain-containing protein</fullName>
    </submittedName>
</protein>